<dbReference type="PANTHER" id="PTHR42735">
    <property type="match status" value="1"/>
</dbReference>
<dbReference type="GO" id="GO:0019752">
    <property type="term" value="P:carboxylic acid metabolic process"/>
    <property type="evidence" value="ECO:0007669"/>
    <property type="project" value="InterPro"/>
</dbReference>
<dbReference type="InterPro" id="IPR015424">
    <property type="entry name" value="PyrdxlP-dep_Trfase"/>
</dbReference>
<sequence>MAKGNTTTTSSTEDKTHQAISSYFIGPQAENLPFFQRNIDTILRELGQARQAYFPEDGRFITKKIQDSKEYIKNTTQISAAVKMAAKLLGKHSIPCWNPRYEGHMATDINIPGLLGYFMTMLYNPNNVTLEASPLTTIAEMEVGEQLCDLFGYNTDPERKDMPLAWGHITCGGTVANLESIWVARNLKFYPLALRRAVEEGSLQFVADTFKVQTCVGEEKLFIDLSTWELLNLRSKTILDLSQSLYDQYGISSTYVEKAVEPYNPQSIGKDDLERHFKLDKPIQYFLSKTRHYSWPKGAAVAGIGSANAVGLEVDNGARVDLKDLESKLEACLKNQQAVYAVVAIVGSTEEGAVDPLGRILAIRQRFQARGLSFLVHADAAWGGYFATMLPKDLSNDLMEPGLVGPHVGAGLNTDDEGFVPDLSLKAETQEDLFALRYADSITVDPHKAGYAPYPAGALAYRDGRMRYLVTWTTPYLSRGADTSIGIYGLEGSKPGAAAMSVYLSNKCIGLNPEGYGALHSEVSFTCTRLSAYWAAMTTKYDSFVCVPFNMLPSELSGGDETAIETERQRIRDEIISKSNREIVAADEGKPHEQRTMTLLRQLGSDLNINTFALNWRYEDGTLNDDVEEANYLMQRVIERVSVDSPDDIPTEIPFYLTSTEFTHELYGKCAQTFKKRLHLKDNEKAPHSLFVLRNVVMSPFPTQNTFFDKLMKDFKKVVEEEVKVCRERNSSGPAVHNFLIQGTDKVFLVYQPSFHLAKHRRQAILAAELPKEDMDVYRQVKNTSAEDPIFLRTVKEVNIHDLLDKVKSGTQVQIRGTVYNSNGLIQSSVPVTITRIIKDRPLASIYRDSAYPSAYMPFYIYGDSKQQHISHMLLKAPNIGLCAGNVTLQLNDGQILNDTDLSRGAILCLTKVPEAARQPFPAKNADIPRGFFFRAGEKFPIKIYSDPHDASTGGPGLLDGLTEVLADGTMTLGRDLQVDAESVNRDIFKRVDKVSRWRDEFGKIGKELK</sequence>
<dbReference type="OrthoDB" id="2161780at2759"/>
<dbReference type="GO" id="GO:0030170">
    <property type="term" value="F:pyridoxal phosphate binding"/>
    <property type="evidence" value="ECO:0007669"/>
    <property type="project" value="InterPro"/>
</dbReference>
<evidence type="ECO:0000313" key="6">
    <source>
        <dbReference type="EMBL" id="PGH00702.1"/>
    </source>
</evidence>
<dbReference type="Pfam" id="PF00282">
    <property type="entry name" value="Pyridoxal_deC"/>
    <property type="match status" value="1"/>
</dbReference>
<keyword evidence="7" id="KW-1185">Reference proteome</keyword>
<comment type="cofactor">
    <cofactor evidence="1 4">
        <name>pyridoxal 5'-phosphate</name>
        <dbReference type="ChEBI" id="CHEBI:597326"/>
    </cofactor>
</comment>
<dbReference type="InterPro" id="IPR049373">
    <property type="entry name" value="TyrDC_C"/>
</dbReference>
<dbReference type="PANTHER" id="PTHR42735:SF4">
    <property type="entry name" value="PYRIDOXAL PHOSPHATE-DEPENDENT DECARBOXYLASE FAMILY PROTEIN"/>
    <property type="match status" value="1"/>
</dbReference>
<evidence type="ECO:0000256" key="2">
    <source>
        <dbReference type="ARBA" id="ARBA00022898"/>
    </source>
</evidence>
<proteinExistence type="predicted"/>
<dbReference type="SUPFAM" id="SSF53383">
    <property type="entry name" value="PLP-dependent transferases"/>
    <property type="match status" value="1"/>
</dbReference>
<evidence type="ECO:0000256" key="4">
    <source>
        <dbReference type="PIRSR" id="PIRSR602129-50"/>
    </source>
</evidence>
<comment type="caution">
    <text evidence="6">The sequence shown here is derived from an EMBL/GenBank/DDBJ whole genome shotgun (WGS) entry which is preliminary data.</text>
</comment>
<dbReference type="Gene3D" id="3.40.640.10">
    <property type="entry name" value="Type I PLP-dependent aspartate aminotransferase-like (Major domain)"/>
    <property type="match status" value="1"/>
</dbReference>
<dbReference type="AlphaFoldDB" id="A0A2B7WW24"/>
<dbReference type="InterPro" id="IPR015421">
    <property type="entry name" value="PyrdxlP-dep_Trfase_major"/>
</dbReference>
<dbReference type="Pfam" id="PF21391">
    <property type="entry name" value="tyr_de_CO2_C"/>
    <property type="match status" value="1"/>
</dbReference>
<dbReference type="EMBL" id="PDNB01000182">
    <property type="protein sequence ID" value="PGH00702.1"/>
    <property type="molecule type" value="Genomic_DNA"/>
</dbReference>
<dbReference type="InterPro" id="IPR002129">
    <property type="entry name" value="PyrdxlP-dep_de-COase"/>
</dbReference>
<protein>
    <recommendedName>
        <fullName evidence="5">L-tyrosine decarboxylase C-terminal domain-containing protein</fullName>
    </recommendedName>
</protein>
<evidence type="ECO:0000256" key="3">
    <source>
        <dbReference type="ARBA" id="ARBA00023239"/>
    </source>
</evidence>
<keyword evidence="2 4" id="KW-0663">Pyridoxal phosphate</keyword>
<evidence type="ECO:0000259" key="5">
    <source>
        <dbReference type="Pfam" id="PF21391"/>
    </source>
</evidence>
<keyword evidence="3" id="KW-0456">Lyase</keyword>
<gene>
    <name evidence="6" type="ORF">AJ79_08122</name>
</gene>
<evidence type="ECO:0000313" key="7">
    <source>
        <dbReference type="Proteomes" id="UP000223968"/>
    </source>
</evidence>
<dbReference type="STRING" id="1447875.A0A2B7WW24"/>
<reference evidence="6 7" key="1">
    <citation type="submission" date="2017-10" db="EMBL/GenBank/DDBJ databases">
        <title>Comparative genomics in systemic dimorphic fungi from Ajellomycetaceae.</title>
        <authorList>
            <person name="Munoz J.F."/>
            <person name="Mcewen J.G."/>
            <person name="Clay O.K."/>
            <person name="Cuomo C.A."/>
        </authorList>
    </citation>
    <scope>NUCLEOTIDE SEQUENCE [LARGE SCALE GENOMIC DNA]</scope>
    <source>
        <strain evidence="6 7">UAMH5409</strain>
    </source>
</reference>
<dbReference type="GO" id="GO:0016830">
    <property type="term" value="F:carbon-carbon lyase activity"/>
    <property type="evidence" value="ECO:0007669"/>
    <property type="project" value="InterPro"/>
</dbReference>
<dbReference type="Proteomes" id="UP000223968">
    <property type="component" value="Unassembled WGS sequence"/>
</dbReference>
<dbReference type="InterPro" id="IPR050477">
    <property type="entry name" value="GrpII_AminoAcid_Decarb"/>
</dbReference>
<evidence type="ECO:0000256" key="1">
    <source>
        <dbReference type="ARBA" id="ARBA00001933"/>
    </source>
</evidence>
<name>A0A2B7WW24_9EURO</name>
<feature type="modified residue" description="N6-(pyridoxal phosphate)lysine" evidence="4">
    <location>
        <position position="448"/>
    </location>
</feature>
<accession>A0A2B7WW24</accession>
<organism evidence="6 7">
    <name type="scientific">Helicocarpus griseus UAMH5409</name>
    <dbReference type="NCBI Taxonomy" id="1447875"/>
    <lineage>
        <taxon>Eukaryota</taxon>
        <taxon>Fungi</taxon>
        <taxon>Dikarya</taxon>
        <taxon>Ascomycota</taxon>
        <taxon>Pezizomycotina</taxon>
        <taxon>Eurotiomycetes</taxon>
        <taxon>Eurotiomycetidae</taxon>
        <taxon>Onygenales</taxon>
        <taxon>Ajellomycetaceae</taxon>
        <taxon>Helicocarpus</taxon>
    </lineage>
</organism>
<feature type="domain" description="L-tyrosine decarboxylase C-terminal" evidence="5">
    <location>
        <begin position="607"/>
        <end position="722"/>
    </location>
</feature>